<dbReference type="AlphaFoldDB" id="A0A2J7Q3U8"/>
<dbReference type="InterPro" id="IPR002219">
    <property type="entry name" value="PKC_DAG/PE"/>
</dbReference>
<evidence type="ECO:0000256" key="1">
    <source>
        <dbReference type="ARBA" id="ARBA00022723"/>
    </source>
</evidence>
<proteinExistence type="predicted"/>
<accession>A0A2J7Q3U8</accession>
<dbReference type="PROSITE" id="PS01359">
    <property type="entry name" value="ZF_PHD_1"/>
    <property type="match status" value="1"/>
</dbReference>
<evidence type="ECO:0000256" key="4">
    <source>
        <dbReference type="SAM" id="MobiDB-lite"/>
    </source>
</evidence>
<keyword evidence="3" id="KW-0862">Zinc</keyword>
<evidence type="ECO:0000313" key="7">
    <source>
        <dbReference type="Proteomes" id="UP000235965"/>
    </source>
</evidence>
<name>A0A2J7Q3U8_9NEOP</name>
<evidence type="ECO:0000256" key="2">
    <source>
        <dbReference type="ARBA" id="ARBA00022771"/>
    </source>
</evidence>
<dbReference type="OrthoDB" id="7242500at2759"/>
<dbReference type="Gene3D" id="2.60.120.650">
    <property type="entry name" value="Cupin"/>
    <property type="match status" value="1"/>
</dbReference>
<dbReference type="PROSITE" id="PS50081">
    <property type="entry name" value="ZF_DAG_PE_2"/>
    <property type="match status" value="1"/>
</dbReference>
<dbReference type="Proteomes" id="UP000235965">
    <property type="component" value="Unassembled WGS sequence"/>
</dbReference>
<feature type="region of interest" description="Disordered" evidence="4">
    <location>
        <begin position="170"/>
        <end position="233"/>
    </location>
</feature>
<dbReference type="SUPFAM" id="SSF57903">
    <property type="entry name" value="FYVE/PHD zinc finger"/>
    <property type="match status" value="1"/>
</dbReference>
<dbReference type="InParanoid" id="A0A2J7Q3U8"/>
<evidence type="ECO:0000259" key="5">
    <source>
        <dbReference type="PROSITE" id="PS50081"/>
    </source>
</evidence>
<dbReference type="InterPro" id="IPR019786">
    <property type="entry name" value="Zinc_finger_PHD-type_CS"/>
</dbReference>
<keyword evidence="1" id="KW-0479">Metal-binding</keyword>
<dbReference type="InterPro" id="IPR011011">
    <property type="entry name" value="Znf_FYVE_PHD"/>
</dbReference>
<organism evidence="6 7">
    <name type="scientific">Cryptotermes secundus</name>
    <dbReference type="NCBI Taxonomy" id="105785"/>
    <lineage>
        <taxon>Eukaryota</taxon>
        <taxon>Metazoa</taxon>
        <taxon>Ecdysozoa</taxon>
        <taxon>Arthropoda</taxon>
        <taxon>Hexapoda</taxon>
        <taxon>Insecta</taxon>
        <taxon>Pterygota</taxon>
        <taxon>Neoptera</taxon>
        <taxon>Polyneoptera</taxon>
        <taxon>Dictyoptera</taxon>
        <taxon>Blattodea</taxon>
        <taxon>Blattoidea</taxon>
        <taxon>Termitoidae</taxon>
        <taxon>Kalotermitidae</taxon>
        <taxon>Cryptotermitinae</taxon>
        <taxon>Cryptotermes</taxon>
    </lineage>
</organism>
<evidence type="ECO:0000313" key="6">
    <source>
        <dbReference type="EMBL" id="PNF23239.1"/>
    </source>
</evidence>
<comment type="caution">
    <text evidence="6">The sequence shown here is derived from an EMBL/GenBank/DDBJ whole genome shotgun (WGS) entry which is preliminary data.</text>
</comment>
<dbReference type="EMBL" id="NEVH01018499">
    <property type="protein sequence ID" value="PNF23239.1"/>
    <property type="molecule type" value="Genomic_DNA"/>
</dbReference>
<reference evidence="6 7" key="1">
    <citation type="submission" date="2017-12" db="EMBL/GenBank/DDBJ databases">
        <title>Hemimetabolous genomes reveal molecular basis of termite eusociality.</title>
        <authorList>
            <person name="Harrison M.C."/>
            <person name="Jongepier E."/>
            <person name="Robertson H.M."/>
            <person name="Arning N."/>
            <person name="Bitard-Feildel T."/>
            <person name="Chao H."/>
            <person name="Childers C.P."/>
            <person name="Dinh H."/>
            <person name="Doddapaneni H."/>
            <person name="Dugan S."/>
            <person name="Gowin J."/>
            <person name="Greiner C."/>
            <person name="Han Y."/>
            <person name="Hu H."/>
            <person name="Hughes D.S.T."/>
            <person name="Huylmans A.-K."/>
            <person name="Kemena C."/>
            <person name="Kremer L.P.M."/>
            <person name="Lee S.L."/>
            <person name="Lopez-Ezquerra A."/>
            <person name="Mallet L."/>
            <person name="Monroy-Kuhn J.M."/>
            <person name="Moser A."/>
            <person name="Murali S.C."/>
            <person name="Muzny D.M."/>
            <person name="Otani S."/>
            <person name="Piulachs M.-D."/>
            <person name="Poelchau M."/>
            <person name="Qu J."/>
            <person name="Schaub F."/>
            <person name="Wada-Katsumata A."/>
            <person name="Worley K.C."/>
            <person name="Xie Q."/>
            <person name="Ylla G."/>
            <person name="Poulsen M."/>
            <person name="Gibbs R.A."/>
            <person name="Schal C."/>
            <person name="Richards S."/>
            <person name="Belles X."/>
            <person name="Korb J."/>
            <person name="Bornberg-Bauer E."/>
        </authorList>
    </citation>
    <scope>NUCLEOTIDE SEQUENCE [LARGE SCALE GENOMIC DNA]</scope>
    <source>
        <tissue evidence="6">Whole body</tissue>
    </source>
</reference>
<protein>
    <recommendedName>
        <fullName evidence="5">Phorbol-ester/DAG-type domain-containing protein</fullName>
    </recommendedName>
</protein>
<dbReference type="GO" id="GO:0008270">
    <property type="term" value="F:zinc ion binding"/>
    <property type="evidence" value="ECO:0007669"/>
    <property type="project" value="UniProtKB-KW"/>
</dbReference>
<keyword evidence="2" id="KW-0863">Zinc-finger</keyword>
<evidence type="ECO:0000256" key="3">
    <source>
        <dbReference type="ARBA" id="ARBA00022833"/>
    </source>
</evidence>
<feature type="domain" description="Phorbol-ester/DAG-type" evidence="5">
    <location>
        <begin position="1"/>
        <end position="42"/>
    </location>
</feature>
<dbReference type="CDD" id="cd15489">
    <property type="entry name" value="PHD_SF"/>
    <property type="match status" value="1"/>
</dbReference>
<feature type="compositionally biased region" description="Polar residues" evidence="4">
    <location>
        <begin position="180"/>
        <end position="200"/>
    </location>
</feature>
<gene>
    <name evidence="6" type="ORF">B7P43_G18267</name>
</gene>
<sequence length="233" mass="25332">MAGKDVCLLCDKPFYGKQKCIRCCVCELCFHCNCLKTNISECNVGAATGKSSFTCDNCVIEKEQSLVKNNTNIIFSGMECSASPAGDNDSLNRQLEAVRLNGECTMKMVKSLMDMVTKLSCEVQVLKSDNAALKLQLRDLRQFHTPLPSTSSEALSSTRDAATKTYRDVLTLGGGHPASTPASSGPSRQTSLPESSTMACDNQAADGFIIVQRKRKENHPSYPFRGAQPSKEK</sequence>
<keyword evidence="7" id="KW-1185">Reference proteome</keyword>